<gene>
    <name evidence="7" type="primary">POPDC3</name>
</gene>
<feature type="domain" description="POPDC1-3" evidence="6">
    <location>
        <begin position="31"/>
        <end position="256"/>
    </location>
</feature>
<keyword evidence="3 5" id="KW-1133">Transmembrane helix</keyword>
<dbReference type="GO" id="GO:0042391">
    <property type="term" value="P:regulation of membrane potential"/>
    <property type="evidence" value="ECO:0007669"/>
    <property type="project" value="TreeGrafter"/>
</dbReference>
<reference evidence="7" key="1">
    <citation type="submission" date="2025-08" db="UniProtKB">
        <authorList>
            <consortium name="Ensembl"/>
        </authorList>
    </citation>
    <scope>IDENTIFICATION</scope>
</reference>
<dbReference type="PANTHER" id="PTHR12101:SF18">
    <property type="entry name" value="POPEYE DOMAIN-CONTAINING PROTEIN 3"/>
    <property type="match status" value="1"/>
</dbReference>
<dbReference type="GO" id="GO:0007507">
    <property type="term" value="P:heart development"/>
    <property type="evidence" value="ECO:0007669"/>
    <property type="project" value="TreeGrafter"/>
</dbReference>
<evidence type="ECO:0000256" key="2">
    <source>
        <dbReference type="ARBA" id="ARBA00022692"/>
    </source>
</evidence>
<comment type="subcellular location">
    <subcellularLocation>
        <location evidence="1">Membrane</location>
        <topology evidence="1">Multi-pass membrane protein</topology>
    </subcellularLocation>
</comment>
<dbReference type="GO" id="GO:0051146">
    <property type="term" value="P:striated muscle cell differentiation"/>
    <property type="evidence" value="ECO:0007669"/>
    <property type="project" value="TreeGrafter"/>
</dbReference>
<evidence type="ECO:0000256" key="4">
    <source>
        <dbReference type="ARBA" id="ARBA00023136"/>
    </source>
</evidence>
<dbReference type="InterPro" id="IPR055272">
    <property type="entry name" value="POPDC1-3_dom"/>
</dbReference>
<dbReference type="GO" id="GO:0042383">
    <property type="term" value="C:sarcolemma"/>
    <property type="evidence" value="ECO:0007669"/>
    <property type="project" value="TreeGrafter"/>
</dbReference>
<evidence type="ECO:0000256" key="1">
    <source>
        <dbReference type="ARBA" id="ARBA00004141"/>
    </source>
</evidence>
<feature type="transmembrane region" description="Helical" evidence="5">
    <location>
        <begin position="52"/>
        <end position="72"/>
    </location>
</feature>
<dbReference type="Ensembl" id="ENSGMOT00000005868.2">
    <property type="protein sequence ID" value="ENSGMOP00000005700.2"/>
    <property type="gene ID" value="ENSGMOG00000005372.2"/>
</dbReference>
<dbReference type="OMA" id="HMPGPEL"/>
<evidence type="ECO:0000313" key="7">
    <source>
        <dbReference type="Ensembl" id="ENSGMOP00000005700.2"/>
    </source>
</evidence>
<sequence length="296" mass="33704">MELPDFDAMNSTLETAVADYPVCQAWREGAEDSVFQLANIFLVLGFMGGSGLYGLLYMLTLLTLGFFCATVWSWEDACTTDGFLWNFALFGVCVGQLVHVSYRLRIVTFDKEFQELYNCMFKKLGVSLSHFGKVVACCDGDLQTLEKDHCFAMEGKTAIEKLSVLLSGRMVVTVNGEFLHYIYPFQFLDSPEWDSLRPSEEGVFQVTLRAESRCRYVAWRRKKLYLLFAKHRYIAKVFALVVRNDIAEKLFSLNDKAFDSSGHRYDLRLPSYCHVPKPDLDKSDALLHVPVQPAAK</sequence>
<keyword evidence="8" id="KW-1185">Reference proteome</keyword>
<evidence type="ECO:0000256" key="5">
    <source>
        <dbReference type="SAM" id="Phobius"/>
    </source>
</evidence>
<dbReference type="PANTHER" id="PTHR12101">
    <property type="entry name" value="POPEYE DOMAIN CONTAINING PROTEIN"/>
    <property type="match status" value="1"/>
</dbReference>
<keyword evidence="2 5" id="KW-0812">Transmembrane</keyword>
<dbReference type="InterPro" id="IPR006916">
    <property type="entry name" value="POPDC1-3"/>
</dbReference>
<dbReference type="Pfam" id="PF04831">
    <property type="entry name" value="POPDC1-3"/>
    <property type="match status" value="1"/>
</dbReference>
<reference evidence="7" key="2">
    <citation type="submission" date="2025-09" db="UniProtKB">
        <authorList>
            <consortium name="Ensembl"/>
        </authorList>
    </citation>
    <scope>IDENTIFICATION</scope>
</reference>
<feature type="transmembrane region" description="Helical" evidence="5">
    <location>
        <begin position="84"/>
        <end position="102"/>
    </location>
</feature>
<dbReference type="GeneTree" id="ENSGT00390000002563"/>
<evidence type="ECO:0000259" key="6">
    <source>
        <dbReference type="Pfam" id="PF04831"/>
    </source>
</evidence>
<dbReference type="GO" id="GO:0030552">
    <property type="term" value="F:cAMP binding"/>
    <property type="evidence" value="ECO:0007669"/>
    <property type="project" value="TreeGrafter"/>
</dbReference>
<organism evidence="7 8">
    <name type="scientific">Gadus morhua</name>
    <name type="common">Atlantic cod</name>
    <dbReference type="NCBI Taxonomy" id="8049"/>
    <lineage>
        <taxon>Eukaryota</taxon>
        <taxon>Metazoa</taxon>
        <taxon>Chordata</taxon>
        <taxon>Craniata</taxon>
        <taxon>Vertebrata</taxon>
        <taxon>Euteleostomi</taxon>
        <taxon>Actinopterygii</taxon>
        <taxon>Neopterygii</taxon>
        <taxon>Teleostei</taxon>
        <taxon>Neoteleostei</taxon>
        <taxon>Acanthomorphata</taxon>
        <taxon>Zeiogadaria</taxon>
        <taxon>Gadariae</taxon>
        <taxon>Gadiformes</taxon>
        <taxon>Gadoidei</taxon>
        <taxon>Gadidae</taxon>
        <taxon>Gadus</taxon>
    </lineage>
</organism>
<evidence type="ECO:0000313" key="8">
    <source>
        <dbReference type="Proteomes" id="UP000694546"/>
    </source>
</evidence>
<keyword evidence="4 5" id="KW-0472">Membrane</keyword>
<name>A0A8C4Z429_GADMO</name>
<proteinExistence type="predicted"/>
<dbReference type="GO" id="GO:0007519">
    <property type="term" value="P:skeletal muscle tissue development"/>
    <property type="evidence" value="ECO:0007669"/>
    <property type="project" value="TreeGrafter"/>
</dbReference>
<evidence type="ECO:0000256" key="3">
    <source>
        <dbReference type="ARBA" id="ARBA00022989"/>
    </source>
</evidence>
<protein>
    <submittedName>
        <fullName evidence="7">Popeye domain cAMP effector 3</fullName>
    </submittedName>
</protein>
<dbReference type="RefSeq" id="XP_030227476.1">
    <property type="nucleotide sequence ID" value="XM_030371616.1"/>
</dbReference>
<accession>A0A8C4Z429</accession>
<dbReference type="OrthoDB" id="425611at2759"/>
<dbReference type="Proteomes" id="UP000694546">
    <property type="component" value="Chromosome 11"/>
</dbReference>
<dbReference type="GeneID" id="115554776"/>
<dbReference type="AlphaFoldDB" id="A0A8C4Z429"/>